<protein>
    <submittedName>
        <fullName evidence="1">Uncharacterized protein</fullName>
    </submittedName>
</protein>
<evidence type="ECO:0000313" key="2">
    <source>
        <dbReference type="Proteomes" id="UP000296049"/>
    </source>
</evidence>
<gene>
    <name evidence="1" type="ORF">Anapl_00056</name>
</gene>
<proteinExistence type="predicted"/>
<name>R0K1P3_ANAPL</name>
<feature type="non-terminal residue" evidence="1">
    <location>
        <position position="1"/>
    </location>
</feature>
<reference evidence="2" key="1">
    <citation type="journal article" date="2013" name="Nat. Genet.">
        <title>The duck genome and transcriptome provide insight into an avian influenza virus reservoir species.</title>
        <authorList>
            <person name="Huang Y."/>
            <person name="Li Y."/>
            <person name="Burt D.W."/>
            <person name="Chen H."/>
            <person name="Zhang Y."/>
            <person name="Qian W."/>
            <person name="Kim H."/>
            <person name="Gan S."/>
            <person name="Zhao Y."/>
            <person name="Li J."/>
            <person name="Yi K."/>
            <person name="Feng H."/>
            <person name="Zhu P."/>
            <person name="Li B."/>
            <person name="Liu Q."/>
            <person name="Fairley S."/>
            <person name="Magor K.E."/>
            <person name="Du Z."/>
            <person name="Hu X."/>
            <person name="Goodman L."/>
            <person name="Tafer H."/>
            <person name="Vignal A."/>
            <person name="Lee T."/>
            <person name="Kim K.W."/>
            <person name="Sheng Z."/>
            <person name="An Y."/>
            <person name="Searle S."/>
            <person name="Herrero J."/>
            <person name="Groenen M.A."/>
            <person name="Crooijmans R.P."/>
            <person name="Faraut T."/>
            <person name="Cai Q."/>
            <person name="Webster R.G."/>
            <person name="Aldridge J.R."/>
            <person name="Warren W.C."/>
            <person name="Bartschat S."/>
            <person name="Kehr S."/>
            <person name="Marz M."/>
            <person name="Stadler P.F."/>
            <person name="Smith J."/>
            <person name="Kraus R.H."/>
            <person name="Zhao Y."/>
            <person name="Ren L."/>
            <person name="Fei J."/>
            <person name="Morisson M."/>
            <person name="Kaiser P."/>
            <person name="Griffin D.K."/>
            <person name="Rao M."/>
            <person name="Pitel F."/>
            <person name="Wang J."/>
            <person name="Li N."/>
        </authorList>
    </citation>
    <scope>NUCLEOTIDE SEQUENCE [LARGE SCALE GENOMIC DNA]</scope>
</reference>
<evidence type="ECO:0000313" key="1">
    <source>
        <dbReference type="EMBL" id="EOB03856.1"/>
    </source>
</evidence>
<dbReference type="EMBL" id="KB742833">
    <property type="protein sequence ID" value="EOB03856.1"/>
    <property type="molecule type" value="Genomic_DNA"/>
</dbReference>
<dbReference type="Proteomes" id="UP000296049">
    <property type="component" value="Unassembled WGS sequence"/>
</dbReference>
<dbReference type="AlphaFoldDB" id="R0K1P3"/>
<organism evidence="1 2">
    <name type="scientific">Anas platyrhynchos</name>
    <name type="common">Mallard</name>
    <name type="synonym">Anas boschas</name>
    <dbReference type="NCBI Taxonomy" id="8839"/>
    <lineage>
        <taxon>Eukaryota</taxon>
        <taxon>Metazoa</taxon>
        <taxon>Chordata</taxon>
        <taxon>Craniata</taxon>
        <taxon>Vertebrata</taxon>
        <taxon>Euteleostomi</taxon>
        <taxon>Archelosauria</taxon>
        <taxon>Archosauria</taxon>
        <taxon>Dinosauria</taxon>
        <taxon>Saurischia</taxon>
        <taxon>Theropoda</taxon>
        <taxon>Coelurosauria</taxon>
        <taxon>Aves</taxon>
        <taxon>Neognathae</taxon>
        <taxon>Galloanserae</taxon>
        <taxon>Anseriformes</taxon>
        <taxon>Anatidae</taxon>
        <taxon>Anatinae</taxon>
        <taxon>Anas</taxon>
    </lineage>
</organism>
<feature type="non-terminal residue" evidence="1">
    <location>
        <position position="113"/>
    </location>
</feature>
<keyword evidence="2" id="KW-1185">Reference proteome</keyword>
<accession>R0K1P3</accession>
<sequence>KKKKRQSSHPNWRRASPCRWPGPTGTEHPCCFSSPVPTCGSSRFGENLTFWRWGFAYFCLQRASWRGAAPPALGASGLAPSTCSDLEKEVTGTCRQEPLTYIKKVYSRESVYI</sequence>